<keyword evidence="2" id="KW-1003">Cell membrane</keyword>
<evidence type="ECO:0000313" key="9">
    <source>
        <dbReference type="Proteomes" id="UP000317365"/>
    </source>
</evidence>
<evidence type="ECO:0000256" key="3">
    <source>
        <dbReference type="ARBA" id="ARBA00022692"/>
    </source>
</evidence>
<sequence length="355" mass="38345">MLHTARLFLSGCNSFGERKIPRLAKYSVPYPQAPSSNHALEAAQFFTRQRNVFALATLCCLLWGSAFPAVKLGYTLFAIAKNDLASQLLFAGYRFLFAGLILLGIAFVSGKPLVRIPPGSWRRLWLLGFTQTTLQYVFFYTGLAHASGVKSAILNAVGTFFSVLLAHWIFHNDRLTLRKTLGCSLGFVGVMVVNLGGGGLAGWGFDFTLLGEGCIVMAAFVLSCASIYGKRVSQTMDSVVMTGYQLCMGGLILMGLGLGGGGALDQITFESGALLAYLAALSAAAFSVWSMLLKYNRVSTVTVFNFLIPIFGASLSALFLQESLLAWKNLLALVLVCLGIWAVTQDKAQRTRPRG</sequence>
<feature type="domain" description="EamA" evidence="7">
    <location>
        <begin position="55"/>
        <end position="194"/>
    </location>
</feature>
<dbReference type="KEGG" id="rhg:EXZ61_10185"/>
<keyword evidence="5 6" id="KW-0472">Membrane</keyword>
<feature type="transmembrane region" description="Helical" evidence="6">
    <location>
        <begin position="182"/>
        <end position="203"/>
    </location>
</feature>
<dbReference type="Proteomes" id="UP000317365">
    <property type="component" value="Chromosome"/>
</dbReference>
<name>A0A515EPA9_9BURK</name>
<proteinExistence type="predicted"/>
<dbReference type="InterPro" id="IPR000620">
    <property type="entry name" value="EamA_dom"/>
</dbReference>
<dbReference type="AlphaFoldDB" id="A0A515EPA9"/>
<reference evidence="9" key="2">
    <citation type="journal article" date="2020" name="Int. J. Syst. Evol. Microbiol.">
        <title>Genomic insights into a novel species Rhodoferax aquaticus sp. nov., isolated from freshwater.</title>
        <authorList>
            <person name="Li T."/>
            <person name="Zhuo Y."/>
            <person name="Jin C.Z."/>
            <person name="Wu X."/>
            <person name="Ko S.R."/>
            <person name="Jin F.J."/>
            <person name="Ahn C.Y."/>
            <person name="Oh H.M."/>
            <person name="Lee H.G."/>
            <person name="Jin L."/>
        </authorList>
    </citation>
    <scope>NUCLEOTIDE SEQUENCE [LARGE SCALE GENOMIC DNA]</scope>
    <source>
        <strain evidence="9">Gr-4</strain>
    </source>
</reference>
<dbReference type="Pfam" id="PF00892">
    <property type="entry name" value="EamA"/>
    <property type="match status" value="2"/>
</dbReference>
<reference evidence="9" key="1">
    <citation type="submission" date="2019-02" db="EMBL/GenBank/DDBJ databases">
        <title>Complete genome sequence of Rhodoferax sp. Gr-4.</title>
        <authorList>
            <person name="Jin L."/>
        </authorList>
    </citation>
    <scope>NUCLEOTIDE SEQUENCE [LARGE SCALE GENOMIC DNA]</scope>
    <source>
        <strain evidence="9">Gr-4</strain>
    </source>
</reference>
<feature type="transmembrane region" description="Helical" evidence="6">
    <location>
        <begin position="209"/>
        <end position="229"/>
    </location>
</feature>
<feature type="transmembrane region" description="Helical" evidence="6">
    <location>
        <begin position="152"/>
        <end position="170"/>
    </location>
</feature>
<evidence type="ECO:0000256" key="4">
    <source>
        <dbReference type="ARBA" id="ARBA00022989"/>
    </source>
</evidence>
<feature type="transmembrane region" description="Helical" evidence="6">
    <location>
        <begin position="241"/>
        <end position="262"/>
    </location>
</feature>
<accession>A0A515EPA9</accession>
<keyword evidence="4 6" id="KW-1133">Transmembrane helix</keyword>
<dbReference type="SUPFAM" id="SSF103481">
    <property type="entry name" value="Multidrug resistance efflux transporter EmrE"/>
    <property type="match status" value="2"/>
</dbReference>
<dbReference type="InterPro" id="IPR050638">
    <property type="entry name" value="AA-Vitamin_Transporters"/>
</dbReference>
<evidence type="ECO:0000256" key="1">
    <source>
        <dbReference type="ARBA" id="ARBA00004651"/>
    </source>
</evidence>
<keyword evidence="3 6" id="KW-0812">Transmembrane</keyword>
<feature type="transmembrane region" description="Helical" evidence="6">
    <location>
        <begin position="300"/>
        <end position="320"/>
    </location>
</feature>
<dbReference type="GO" id="GO:0005886">
    <property type="term" value="C:plasma membrane"/>
    <property type="evidence" value="ECO:0007669"/>
    <property type="project" value="UniProtKB-SubCell"/>
</dbReference>
<gene>
    <name evidence="8" type="ORF">EXZ61_10185</name>
</gene>
<dbReference type="PANTHER" id="PTHR32322">
    <property type="entry name" value="INNER MEMBRANE TRANSPORTER"/>
    <property type="match status" value="1"/>
</dbReference>
<feature type="transmembrane region" description="Helical" evidence="6">
    <location>
        <begin position="326"/>
        <end position="344"/>
    </location>
</feature>
<evidence type="ECO:0000259" key="7">
    <source>
        <dbReference type="Pfam" id="PF00892"/>
    </source>
</evidence>
<feature type="transmembrane region" description="Helical" evidence="6">
    <location>
        <begin position="274"/>
        <end position="293"/>
    </location>
</feature>
<organism evidence="8 9">
    <name type="scientific">Rhodoferax aquaticus</name>
    <dbReference type="NCBI Taxonomy" id="2527691"/>
    <lineage>
        <taxon>Bacteria</taxon>
        <taxon>Pseudomonadati</taxon>
        <taxon>Pseudomonadota</taxon>
        <taxon>Betaproteobacteria</taxon>
        <taxon>Burkholderiales</taxon>
        <taxon>Comamonadaceae</taxon>
        <taxon>Rhodoferax</taxon>
    </lineage>
</organism>
<feature type="domain" description="EamA" evidence="7">
    <location>
        <begin position="211"/>
        <end position="343"/>
    </location>
</feature>
<dbReference type="EMBL" id="CP036282">
    <property type="protein sequence ID" value="QDL54504.1"/>
    <property type="molecule type" value="Genomic_DNA"/>
</dbReference>
<dbReference type="PANTHER" id="PTHR32322:SF18">
    <property type="entry name" value="S-ADENOSYLMETHIONINE_S-ADENOSYLHOMOCYSTEINE TRANSPORTER"/>
    <property type="match status" value="1"/>
</dbReference>
<dbReference type="InterPro" id="IPR037185">
    <property type="entry name" value="EmrE-like"/>
</dbReference>
<comment type="subcellular location">
    <subcellularLocation>
        <location evidence="1">Cell membrane</location>
        <topology evidence="1">Multi-pass membrane protein</topology>
    </subcellularLocation>
</comment>
<feature type="transmembrane region" description="Helical" evidence="6">
    <location>
        <begin position="52"/>
        <end position="70"/>
    </location>
</feature>
<feature type="transmembrane region" description="Helical" evidence="6">
    <location>
        <begin position="121"/>
        <end position="140"/>
    </location>
</feature>
<evidence type="ECO:0000313" key="8">
    <source>
        <dbReference type="EMBL" id="QDL54504.1"/>
    </source>
</evidence>
<protein>
    <submittedName>
        <fullName evidence="8">DMT family transporter</fullName>
    </submittedName>
</protein>
<evidence type="ECO:0000256" key="5">
    <source>
        <dbReference type="ARBA" id="ARBA00023136"/>
    </source>
</evidence>
<feature type="transmembrane region" description="Helical" evidence="6">
    <location>
        <begin position="90"/>
        <end position="109"/>
    </location>
</feature>
<keyword evidence="9" id="KW-1185">Reference proteome</keyword>
<evidence type="ECO:0000256" key="2">
    <source>
        <dbReference type="ARBA" id="ARBA00022475"/>
    </source>
</evidence>
<evidence type="ECO:0000256" key="6">
    <source>
        <dbReference type="SAM" id="Phobius"/>
    </source>
</evidence>
<dbReference type="RefSeq" id="WP_142811470.1">
    <property type="nucleotide sequence ID" value="NZ_CP036282.1"/>
</dbReference>